<accession>A0A0L0FYR2</accession>
<dbReference type="PANTHER" id="PTHR11089:SF30">
    <property type="entry name" value="GUANINE NUCLEOTIDE-BINDING PROTEIN-LIKE 3 HOMOLOG"/>
    <property type="match status" value="1"/>
</dbReference>
<feature type="compositionally biased region" description="Basic and acidic residues" evidence="7">
    <location>
        <begin position="521"/>
        <end position="535"/>
    </location>
</feature>
<dbReference type="InterPro" id="IPR027417">
    <property type="entry name" value="P-loop_NTPase"/>
</dbReference>
<dbReference type="AlphaFoldDB" id="A0A0L0FYR2"/>
<dbReference type="Gene3D" id="3.40.50.300">
    <property type="entry name" value="P-loop containing nucleotide triphosphate hydrolases"/>
    <property type="match status" value="1"/>
</dbReference>
<feature type="region of interest" description="Disordered" evidence="7">
    <location>
        <begin position="1"/>
        <end position="51"/>
    </location>
</feature>
<evidence type="ECO:0000256" key="5">
    <source>
        <dbReference type="ARBA" id="ARBA00023242"/>
    </source>
</evidence>
<proteinExistence type="predicted"/>
<keyword evidence="5" id="KW-0539">Nucleus</keyword>
<evidence type="ECO:0000256" key="3">
    <source>
        <dbReference type="ARBA" id="ARBA00023054"/>
    </source>
</evidence>
<keyword evidence="4" id="KW-0342">GTP-binding</keyword>
<dbReference type="InterPro" id="IPR030378">
    <property type="entry name" value="G_CP_dom"/>
</dbReference>
<keyword evidence="2" id="KW-0547">Nucleotide-binding</keyword>
<dbReference type="Proteomes" id="UP000054560">
    <property type="component" value="Unassembled WGS sequence"/>
</dbReference>
<protein>
    <recommendedName>
        <fullName evidence="8">CP-type G domain-containing protein</fullName>
    </recommendedName>
</protein>
<reference evidence="9 10" key="1">
    <citation type="submission" date="2011-02" db="EMBL/GenBank/DDBJ databases">
        <title>The Genome Sequence of Sphaeroforma arctica JP610.</title>
        <authorList>
            <consortium name="The Broad Institute Genome Sequencing Platform"/>
            <person name="Russ C."/>
            <person name="Cuomo C."/>
            <person name="Young S.K."/>
            <person name="Zeng Q."/>
            <person name="Gargeya S."/>
            <person name="Alvarado L."/>
            <person name="Berlin A."/>
            <person name="Chapman S.B."/>
            <person name="Chen Z."/>
            <person name="Freedman E."/>
            <person name="Gellesch M."/>
            <person name="Goldberg J."/>
            <person name="Griggs A."/>
            <person name="Gujja S."/>
            <person name="Heilman E."/>
            <person name="Heiman D."/>
            <person name="Howarth C."/>
            <person name="Mehta T."/>
            <person name="Neiman D."/>
            <person name="Pearson M."/>
            <person name="Roberts A."/>
            <person name="Saif S."/>
            <person name="Shea T."/>
            <person name="Shenoy N."/>
            <person name="Sisk P."/>
            <person name="Stolte C."/>
            <person name="Sykes S."/>
            <person name="White J."/>
            <person name="Yandava C."/>
            <person name="Burger G."/>
            <person name="Gray M.W."/>
            <person name="Holland P.W.H."/>
            <person name="King N."/>
            <person name="Lang F.B.F."/>
            <person name="Roger A.J."/>
            <person name="Ruiz-Trillo I."/>
            <person name="Haas B."/>
            <person name="Nusbaum C."/>
            <person name="Birren B."/>
        </authorList>
    </citation>
    <scope>NUCLEOTIDE SEQUENCE [LARGE SCALE GENOMIC DNA]</scope>
    <source>
        <strain evidence="9 10">JP610</strain>
    </source>
</reference>
<dbReference type="FunFam" id="3.40.50.300:FF:000493">
    <property type="entry name" value="Guanine nucleotide-binding protein-like 3-like protein"/>
    <property type="match status" value="1"/>
</dbReference>
<evidence type="ECO:0000256" key="4">
    <source>
        <dbReference type="ARBA" id="ARBA00023134"/>
    </source>
</evidence>
<dbReference type="CDD" id="cd04178">
    <property type="entry name" value="Nucleostemin_like"/>
    <property type="match status" value="1"/>
</dbReference>
<dbReference type="PRINTS" id="PR00326">
    <property type="entry name" value="GTP1OBG"/>
</dbReference>
<dbReference type="SUPFAM" id="SSF52540">
    <property type="entry name" value="P-loop containing nucleoside triphosphate hydrolases"/>
    <property type="match status" value="1"/>
</dbReference>
<dbReference type="GO" id="GO:0005525">
    <property type="term" value="F:GTP binding"/>
    <property type="evidence" value="ECO:0007669"/>
    <property type="project" value="UniProtKB-KW"/>
</dbReference>
<feature type="domain" description="CP-type G" evidence="8">
    <location>
        <begin position="134"/>
        <end position="319"/>
    </location>
</feature>
<feature type="coiled-coil region" evidence="6">
    <location>
        <begin position="54"/>
        <end position="120"/>
    </location>
</feature>
<feature type="region of interest" description="Disordered" evidence="7">
    <location>
        <begin position="513"/>
        <end position="543"/>
    </location>
</feature>
<dbReference type="InterPro" id="IPR023179">
    <property type="entry name" value="GTP-bd_ortho_bundle_sf"/>
</dbReference>
<comment type="subcellular location">
    <subcellularLocation>
        <location evidence="1">Nucleus</location>
    </subcellularLocation>
</comment>
<dbReference type="InterPro" id="IPR006073">
    <property type="entry name" value="GTP-bd"/>
</dbReference>
<sequence length="595" mass="66576">MVKKTGTKRLTMKMKFKIERKCRDHKKKQRREERNNPSKKPKKDPGIPNLWPFKEDLLRKIEAGKERQEELRAKNKARQQVERAKEVAKMRKERSLAQMVKTAEKRGDEYDMELASAKDEKLANFTDSSKRAYYKEFKKVVDHADVILQVLDARDPMGCRCKQVEEMIEAQGSDKKVVLVLNKIDLVPKDVVAQWLKYLRNYFPTIAFKASTQDQANNLGSTRATFENASADQVNAKEALGTDTLVKLLKNYARSVNMKKSISVGIVGYPNVGKSSIINSLKRSRTCAAGATAGVTKVMQEIQLDKNIKLIDSPGIVFSSTLDGDVLLRNVINVDTLADITEPVDMILSRCNKEQVMEMYQLPEYTDTQDFLVQFANKRGKLKKGGVPNIHAAAKSLLKDWNTGAIPFYTLPPVTEHMKHAGETTTIVTGFSQAFDMAALEKEEEENVLSGLSSEKKTYMTLAPGEQGDMEMDDSDSDDEAVADADVEVTEVVAMEDDQVVAPFDLTKAHMAAHEKKVKGKQSERMTEALDEESRALNPTANRDLKKAAKNAKKERLRQVKAQALLMDANLGGGDDAYSFASDYVEQSADGDINM</sequence>
<dbReference type="Pfam" id="PF01926">
    <property type="entry name" value="MMR_HSR1"/>
    <property type="match status" value="1"/>
</dbReference>
<gene>
    <name evidence="9" type="ORF">SARC_05716</name>
</gene>
<dbReference type="EMBL" id="KQ241972">
    <property type="protein sequence ID" value="KNC81987.1"/>
    <property type="molecule type" value="Genomic_DNA"/>
</dbReference>
<feature type="compositionally biased region" description="Basic residues" evidence="7">
    <location>
        <begin position="1"/>
        <end position="15"/>
    </location>
</feature>
<dbReference type="GeneID" id="25906220"/>
<evidence type="ECO:0000256" key="6">
    <source>
        <dbReference type="SAM" id="Coils"/>
    </source>
</evidence>
<dbReference type="FunFam" id="1.10.1580.10:FF:000002">
    <property type="entry name" value="Guanine nucleotide-binding protein-like 3 (nucleolar)-like"/>
    <property type="match status" value="1"/>
</dbReference>
<evidence type="ECO:0000256" key="7">
    <source>
        <dbReference type="SAM" id="MobiDB-lite"/>
    </source>
</evidence>
<dbReference type="InterPro" id="IPR014813">
    <property type="entry name" value="Gnl3_N_dom"/>
</dbReference>
<dbReference type="OrthoDB" id="10266128at2759"/>
<name>A0A0L0FYR2_9EUKA</name>
<evidence type="ECO:0000256" key="1">
    <source>
        <dbReference type="ARBA" id="ARBA00004123"/>
    </source>
</evidence>
<dbReference type="InterPro" id="IPR050755">
    <property type="entry name" value="TRAFAC_YlqF/YawG_RiboMat"/>
</dbReference>
<organism evidence="9 10">
    <name type="scientific">Sphaeroforma arctica JP610</name>
    <dbReference type="NCBI Taxonomy" id="667725"/>
    <lineage>
        <taxon>Eukaryota</taxon>
        <taxon>Ichthyosporea</taxon>
        <taxon>Ichthyophonida</taxon>
        <taxon>Sphaeroforma</taxon>
    </lineage>
</organism>
<evidence type="ECO:0000259" key="8">
    <source>
        <dbReference type="PROSITE" id="PS51721"/>
    </source>
</evidence>
<dbReference type="PROSITE" id="PS51721">
    <property type="entry name" value="G_CP"/>
    <property type="match status" value="1"/>
</dbReference>
<dbReference type="GO" id="GO:0005730">
    <property type="term" value="C:nucleolus"/>
    <property type="evidence" value="ECO:0007669"/>
    <property type="project" value="TreeGrafter"/>
</dbReference>
<dbReference type="PANTHER" id="PTHR11089">
    <property type="entry name" value="GTP-BINDING PROTEIN-RELATED"/>
    <property type="match status" value="1"/>
</dbReference>
<dbReference type="eggNOG" id="KOG2484">
    <property type="taxonomic scope" value="Eukaryota"/>
</dbReference>
<keyword evidence="3 6" id="KW-0175">Coiled coil</keyword>
<keyword evidence="10" id="KW-1185">Reference proteome</keyword>
<evidence type="ECO:0000313" key="10">
    <source>
        <dbReference type="Proteomes" id="UP000054560"/>
    </source>
</evidence>
<dbReference type="RefSeq" id="XP_014155889.1">
    <property type="nucleotide sequence ID" value="XM_014300414.1"/>
</dbReference>
<evidence type="ECO:0000313" key="9">
    <source>
        <dbReference type="EMBL" id="KNC81987.1"/>
    </source>
</evidence>
<dbReference type="STRING" id="667725.A0A0L0FYR2"/>
<dbReference type="Pfam" id="PF08701">
    <property type="entry name" value="GN3L_Grn1"/>
    <property type="match status" value="1"/>
</dbReference>
<evidence type="ECO:0000256" key="2">
    <source>
        <dbReference type="ARBA" id="ARBA00022741"/>
    </source>
</evidence>
<dbReference type="Gene3D" id="1.10.1580.10">
    <property type="match status" value="1"/>
</dbReference>